<evidence type="ECO:0008006" key="4">
    <source>
        <dbReference type="Google" id="ProtNLM"/>
    </source>
</evidence>
<organism evidence="2 3">
    <name type="scientific">Pseudolysobacter antarcticus</name>
    <dbReference type="NCBI Taxonomy" id="2511995"/>
    <lineage>
        <taxon>Bacteria</taxon>
        <taxon>Pseudomonadati</taxon>
        <taxon>Pseudomonadota</taxon>
        <taxon>Gammaproteobacteria</taxon>
        <taxon>Lysobacterales</taxon>
        <taxon>Rhodanobacteraceae</taxon>
        <taxon>Pseudolysobacter</taxon>
    </lineage>
</organism>
<dbReference type="AlphaFoldDB" id="A0A411HNV4"/>
<accession>A0A411HNV4</accession>
<sequence>MQSPHRAAQLRRSLMQRSTKSIIAFSVAAALGLLTWDVFHASLVCRIDPGSVQLAMMEYKILAYEQDTGALPKTLQGLLADDGASHWSGPYAKSAELAEFRGNTIHYELLDPANPSFRLFLTSSDGTIVRSRLGHNERSGHSELH</sequence>
<gene>
    <name evidence="2" type="ORF">ELE36_18210</name>
</gene>
<keyword evidence="3" id="KW-1185">Reference proteome</keyword>
<feature type="transmembrane region" description="Helical" evidence="1">
    <location>
        <begin position="21"/>
        <end position="39"/>
    </location>
</feature>
<dbReference type="EMBL" id="CP035704">
    <property type="protein sequence ID" value="QBB72142.1"/>
    <property type="molecule type" value="Genomic_DNA"/>
</dbReference>
<proteinExistence type="predicted"/>
<keyword evidence="1" id="KW-1133">Transmembrane helix</keyword>
<evidence type="ECO:0000313" key="3">
    <source>
        <dbReference type="Proteomes" id="UP000291562"/>
    </source>
</evidence>
<name>A0A411HNV4_9GAMM</name>
<keyword evidence="1" id="KW-0812">Transmembrane</keyword>
<dbReference type="Proteomes" id="UP000291562">
    <property type="component" value="Chromosome"/>
</dbReference>
<evidence type="ECO:0000313" key="2">
    <source>
        <dbReference type="EMBL" id="QBB72142.1"/>
    </source>
</evidence>
<dbReference type="OrthoDB" id="9795612at2"/>
<dbReference type="KEGG" id="xbc:ELE36_18210"/>
<reference evidence="2 3" key="1">
    <citation type="submission" date="2019-01" db="EMBL/GenBank/DDBJ databases">
        <title>Pseudolysobacter antarctica gen. nov., sp. nov., isolated from Fildes Peninsula, Antarctica.</title>
        <authorList>
            <person name="Wei Z."/>
            <person name="Peng F."/>
        </authorList>
    </citation>
    <scope>NUCLEOTIDE SEQUENCE [LARGE SCALE GENOMIC DNA]</scope>
    <source>
        <strain evidence="2 3">AQ6-296</strain>
    </source>
</reference>
<keyword evidence="1" id="KW-0472">Membrane</keyword>
<evidence type="ECO:0000256" key="1">
    <source>
        <dbReference type="SAM" id="Phobius"/>
    </source>
</evidence>
<protein>
    <recommendedName>
        <fullName evidence="4">Type II secretion system protein GspG C-terminal domain-containing protein</fullName>
    </recommendedName>
</protein>
<dbReference type="RefSeq" id="WP_129835826.1">
    <property type="nucleotide sequence ID" value="NZ_CP035704.1"/>
</dbReference>